<dbReference type="OrthoDB" id="2751008at2"/>
<sequence length="401" mass="42285">MPTPVLIGATGPSDRSSGRCAHFRPAAPRFIPTFCSRRAYLVFDRVCPVVDWAACWGEIVGMRYAGALIAAVMQACAAGLGGVPLAVAAPAIRATLTTNVVEGPLTSAPTPQEGQTAAATTMPSQCGSGSSRTTICVGQQLTVQTIDEQAKVLSSAVYQRNYAVQLDPRSLAIKVDVSLRQLTTTGTPVGTLKMTFAPATAPEDSQDIVVPIAADTKSPSIRSVDLTGKPDTQQVHLHVVSTFTAPNGKPVKIGTTTFASTYRCDNQFTSKPGCVNTSYTPTITSLVGLGDLTKNIRTGQSHGLPGAPGTTPLTRLADKQAIKRNREAACGTARTRELGPRPLSIRNPSCDEYPFASTYQGGAHTSIAWVSVEENSRGGGNLSQFYQDNHVLDGDAYFVKV</sequence>
<evidence type="ECO:0000259" key="1">
    <source>
        <dbReference type="Pfam" id="PF14040"/>
    </source>
</evidence>
<comment type="caution">
    <text evidence="2">The sequence shown here is derived from an EMBL/GenBank/DDBJ whole genome shotgun (WGS) entry which is preliminary data.</text>
</comment>
<feature type="domain" description="Deoxyribonuclease NucA/NucB" evidence="1">
    <location>
        <begin position="313"/>
        <end position="399"/>
    </location>
</feature>
<protein>
    <recommendedName>
        <fullName evidence="1">Deoxyribonuclease NucA/NucB domain-containing protein</fullName>
    </recommendedName>
</protein>
<evidence type="ECO:0000313" key="3">
    <source>
        <dbReference type="Proteomes" id="UP000193247"/>
    </source>
</evidence>
<accession>A0A1X2LQ63</accession>
<dbReference type="Proteomes" id="UP000193247">
    <property type="component" value="Unassembled WGS sequence"/>
</dbReference>
<reference evidence="2 3" key="1">
    <citation type="submission" date="2017-04" db="EMBL/GenBank/DDBJ databases">
        <title>The new phylogeny of genus Mycobacterium.</title>
        <authorList>
            <person name="Tortoli E."/>
            <person name="Trovato A."/>
            <person name="Cirillo D.M."/>
        </authorList>
    </citation>
    <scope>NUCLEOTIDE SEQUENCE [LARGE SCALE GENOMIC DNA]</scope>
    <source>
        <strain evidence="2 3">TBL 1200985</strain>
    </source>
</reference>
<dbReference type="AlphaFoldDB" id="A0A1X2LQ63"/>
<gene>
    <name evidence="2" type="ORF">B8W66_20375</name>
</gene>
<dbReference type="Pfam" id="PF14040">
    <property type="entry name" value="DNase_NucA_NucB"/>
    <property type="match status" value="1"/>
</dbReference>
<organism evidence="2 3">
    <name type="scientific">Mycobacterium decipiens</name>
    <dbReference type="NCBI Taxonomy" id="1430326"/>
    <lineage>
        <taxon>Bacteria</taxon>
        <taxon>Bacillati</taxon>
        <taxon>Actinomycetota</taxon>
        <taxon>Actinomycetes</taxon>
        <taxon>Mycobacteriales</taxon>
        <taxon>Mycobacteriaceae</taxon>
        <taxon>Mycobacterium</taxon>
    </lineage>
</organism>
<keyword evidence="3" id="KW-1185">Reference proteome</keyword>
<dbReference type="EMBL" id="NCXP01000037">
    <property type="protein sequence ID" value="OSC38472.1"/>
    <property type="molecule type" value="Genomic_DNA"/>
</dbReference>
<name>A0A1X2LQ63_9MYCO</name>
<proteinExistence type="predicted"/>
<dbReference type="InterPro" id="IPR029476">
    <property type="entry name" value="DNase_NucA_NucB"/>
</dbReference>
<evidence type="ECO:0000313" key="2">
    <source>
        <dbReference type="EMBL" id="OSC38472.1"/>
    </source>
</evidence>
<dbReference type="STRING" id="1430326.B8W66_20375"/>